<gene>
    <name evidence="2" type="ORF">HXX08_25020</name>
    <name evidence="3" type="ORF">OZ401_005078</name>
</gene>
<evidence type="ECO:0000256" key="1">
    <source>
        <dbReference type="SAM" id="Phobius"/>
    </source>
</evidence>
<dbReference type="Proteomes" id="UP000521676">
    <property type="component" value="Unassembled WGS sequence"/>
</dbReference>
<dbReference type="EMBL" id="CP128403">
    <property type="protein sequence ID" value="WJW70442.1"/>
    <property type="molecule type" value="Genomic_DNA"/>
</dbReference>
<evidence type="ECO:0000313" key="3">
    <source>
        <dbReference type="EMBL" id="WJW70442.1"/>
    </source>
</evidence>
<dbReference type="EMBL" id="JACATZ010000004">
    <property type="protein sequence ID" value="NWJ49133.1"/>
    <property type="molecule type" value="Genomic_DNA"/>
</dbReference>
<keyword evidence="1" id="KW-0812">Transmembrane</keyword>
<feature type="transmembrane region" description="Helical" evidence="1">
    <location>
        <begin position="82"/>
        <end position="108"/>
    </location>
</feature>
<keyword evidence="5" id="KW-1185">Reference proteome</keyword>
<keyword evidence="1" id="KW-0472">Membrane</keyword>
<feature type="transmembrane region" description="Helical" evidence="1">
    <location>
        <begin position="49"/>
        <end position="70"/>
    </location>
</feature>
<evidence type="ECO:0000313" key="2">
    <source>
        <dbReference type="EMBL" id="NWJ49133.1"/>
    </source>
</evidence>
<reference evidence="3" key="2">
    <citation type="journal article" date="2024" name="Nature">
        <title>Anoxygenic phototroph of the Chloroflexota uses a type I reaction centre.</title>
        <authorList>
            <person name="Tsuji J.M."/>
            <person name="Shaw N.A."/>
            <person name="Nagashima S."/>
            <person name="Venkiteswaran J.J."/>
            <person name="Schiff S.L."/>
            <person name="Watanabe T."/>
            <person name="Fukui M."/>
            <person name="Hanada S."/>
            <person name="Tank M."/>
            <person name="Neufeld J.D."/>
        </authorList>
    </citation>
    <scope>NUCLEOTIDE SEQUENCE</scope>
    <source>
        <strain evidence="3">L227-S17</strain>
        <plasmid evidence="3 5">unnamed3</plasmid>
    </source>
</reference>
<dbReference type="AlphaFoldDB" id="A0A8T7MAU5"/>
<proteinExistence type="predicted"/>
<keyword evidence="1" id="KW-1133">Transmembrane helix</keyword>
<evidence type="ECO:0000313" key="5">
    <source>
        <dbReference type="Proteomes" id="UP001431572"/>
    </source>
</evidence>
<accession>A0A8T7MAU5</accession>
<name>A0A8T7MAU5_9CHLR</name>
<feature type="transmembrane region" description="Helical" evidence="1">
    <location>
        <begin position="6"/>
        <end position="28"/>
    </location>
</feature>
<keyword evidence="3" id="KW-0614">Plasmid</keyword>
<reference evidence="2 4" key="1">
    <citation type="submission" date="2020-06" db="EMBL/GenBank/DDBJ databases">
        <title>Anoxygenic phototrophic Chloroflexota member uses a Type I reaction center.</title>
        <authorList>
            <person name="Tsuji J.M."/>
            <person name="Shaw N.A."/>
            <person name="Nagashima S."/>
            <person name="Venkiteswaran J."/>
            <person name="Schiff S.L."/>
            <person name="Hanada S."/>
            <person name="Tank M."/>
            <person name="Neufeld J.D."/>
        </authorList>
    </citation>
    <scope>NUCLEOTIDE SEQUENCE [LARGE SCALE GENOMIC DNA]</scope>
    <source>
        <strain evidence="2">L227-S17</strain>
    </source>
</reference>
<sequence>MVIIKLIRWLVFCFVYLPLGIIFKFRVSGSKKRERHEIIEYTVYRVLKLIRWLTICSVYILLFSPIFYFLSKILSQEQAQIVSAGIFFIGILVIALIALVSPSFWIFLNGKPKPKTLIQEMPSYYVSFEQELYQIYSNRDDNKLISTLKTRLPSWELSNSIIVTTKELLQLRQNVLNACTKISEGYFNDLLNRLNSASQMIWIYADRIATFRNDKTSMKDPGGKSFLKPANESEKFWANQNLRMLNLRIVLRNTRLLLAETLMSNIYLTNGMERVQISLESLNQATKELNTEWHLG</sequence>
<dbReference type="Proteomes" id="UP001431572">
    <property type="component" value="Plasmid unnamed3"/>
</dbReference>
<dbReference type="RefSeq" id="WP_341472309.1">
    <property type="nucleotide sequence ID" value="NZ_CP128403.1"/>
</dbReference>
<protein>
    <submittedName>
        <fullName evidence="2">Uncharacterized protein</fullName>
    </submittedName>
</protein>
<evidence type="ECO:0000313" key="4">
    <source>
        <dbReference type="Proteomes" id="UP000521676"/>
    </source>
</evidence>
<geneLocation type="plasmid" evidence="3 5">
    <name>unnamed3</name>
</geneLocation>
<organism evidence="2 4">
    <name type="scientific">Candidatus Chlorohelix allophototropha</name>
    <dbReference type="NCBI Taxonomy" id="3003348"/>
    <lineage>
        <taxon>Bacteria</taxon>
        <taxon>Bacillati</taxon>
        <taxon>Chloroflexota</taxon>
        <taxon>Chloroflexia</taxon>
        <taxon>Candidatus Chloroheliales</taxon>
        <taxon>Candidatus Chloroheliaceae</taxon>
        <taxon>Candidatus Chlorohelix</taxon>
    </lineage>
</organism>